<dbReference type="EMBL" id="JADMLG010000002">
    <property type="protein sequence ID" value="MBH0775471.1"/>
    <property type="molecule type" value="Genomic_DNA"/>
</dbReference>
<evidence type="ECO:0000313" key="8">
    <source>
        <dbReference type="Proteomes" id="UP000655751"/>
    </source>
</evidence>
<keyword evidence="8" id="KW-1185">Reference proteome</keyword>
<dbReference type="Proteomes" id="UP000655751">
    <property type="component" value="Unassembled WGS sequence"/>
</dbReference>
<dbReference type="SUPFAM" id="SSF55048">
    <property type="entry name" value="Probable ACP-binding domain of malonyl-CoA ACP transacylase"/>
    <property type="match status" value="1"/>
</dbReference>
<feature type="domain" description="Malonyl-CoA:ACP transacylase (MAT)" evidence="6">
    <location>
        <begin position="7"/>
        <end position="315"/>
    </location>
</feature>
<dbReference type="InterPro" id="IPR001227">
    <property type="entry name" value="Ac_transferase_dom_sf"/>
</dbReference>
<dbReference type="PANTHER" id="PTHR42681:SF1">
    <property type="entry name" value="MALONYL-COA-ACYL CARRIER PROTEIN TRANSACYLASE, MITOCHONDRIAL"/>
    <property type="match status" value="1"/>
</dbReference>
<dbReference type="EC" id="2.3.1.39" evidence="4"/>
<feature type="active site" evidence="5">
    <location>
        <position position="205"/>
    </location>
</feature>
<dbReference type="Pfam" id="PF00698">
    <property type="entry name" value="Acyl_transf_1"/>
    <property type="match status" value="1"/>
</dbReference>
<name>A0A931I7G5_9NOCA</name>
<protein>
    <recommendedName>
        <fullName evidence="4">Malonyl CoA-acyl carrier protein transacylase</fullName>
        <ecNumber evidence="4">2.3.1.39</ecNumber>
    </recommendedName>
</protein>
<keyword evidence="1 4" id="KW-0808">Transferase</keyword>
<keyword evidence="2 4" id="KW-0012">Acyltransferase</keyword>
<dbReference type="AlphaFoldDB" id="A0A931I7G5"/>
<comment type="similarity">
    <text evidence="4">Belongs to the fabD family.</text>
</comment>
<dbReference type="InterPro" id="IPR016036">
    <property type="entry name" value="Malonyl_transacylase_ACP-bd"/>
</dbReference>
<dbReference type="InterPro" id="IPR016035">
    <property type="entry name" value="Acyl_Trfase/lysoPLipase"/>
</dbReference>
<gene>
    <name evidence="7" type="primary">fabD</name>
    <name evidence="7" type="ORF">IT779_04105</name>
</gene>
<dbReference type="GO" id="GO:0006633">
    <property type="term" value="P:fatty acid biosynthetic process"/>
    <property type="evidence" value="ECO:0007669"/>
    <property type="project" value="TreeGrafter"/>
</dbReference>
<dbReference type="SUPFAM" id="SSF52151">
    <property type="entry name" value="FabD/lysophospholipase-like"/>
    <property type="match status" value="1"/>
</dbReference>
<accession>A0A931I7G5</accession>
<dbReference type="NCBIfam" id="TIGR00128">
    <property type="entry name" value="fabD"/>
    <property type="match status" value="1"/>
</dbReference>
<dbReference type="Gene3D" id="3.40.366.10">
    <property type="entry name" value="Malonyl-Coenzyme A Acyl Carrier Protein, domain 2"/>
    <property type="match status" value="1"/>
</dbReference>
<reference evidence="7" key="1">
    <citation type="submission" date="2020-11" db="EMBL/GenBank/DDBJ databases">
        <title>Nocardia NEAU-351.nov., a novel actinomycete isolated from the cow dung.</title>
        <authorList>
            <person name="Zhang X."/>
        </authorList>
    </citation>
    <scope>NUCLEOTIDE SEQUENCE</scope>
    <source>
        <strain evidence="7">NEAU-351</strain>
    </source>
</reference>
<comment type="catalytic activity">
    <reaction evidence="3 4">
        <text>holo-[ACP] + malonyl-CoA = malonyl-[ACP] + CoA</text>
        <dbReference type="Rhea" id="RHEA:41792"/>
        <dbReference type="Rhea" id="RHEA-COMP:9623"/>
        <dbReference type="Rhea" id="RHEA-COMP:9685"/>
        <dbReference type="ChEBI" id="CHEBI:57287"/>
        <dbReference type="ChEBI" id="CHEBI:57384"/>
        <dbReference type="ChEBI" id="CHEBI:64479"/>
        <dbReference type="ChEBI" id="CHEBI:78449"/>
        <dbReference type="EC" id="2.3.1.39"/>
    </reaction>
</comment>
<dbReference type="Gene3D" id="3.30.70.250">
    <property type="entry name" value="Malonyl-CoA ACP transacylase, ACP-binding"/>
    <property type="match status" value="1"/>
</dbReference>
<proteinExistence type="inferred from homology"/>
<evidence type="ECO:0000256" key="4">
    <source>
        <dbReference type="PIRNR" id="PIRNR000446"/>
    </source>
</evidence>
<dbReference type="InterPro" id="IPR004410">
    <property type="entry name" value="Malonyl_CoA-ACP_transAc_FabD"/>
</dbReference>
<evidence type="ECO:0000256" key="5">
    <source>
        <dbReference type="PIRSR" id="PIRSR000446-1"/>
    </source>
</evidence>
<dbReference type="PANTHER" id="PTHR42681">
    <property type="entry name" value="MALONYL-COA-ACYL CARRIER PROTEIN TRANSACYLASE, MITOCHONDRIAL"/>
    <property type="match status" value="1"/>
</dbReference>
<evidence type="ECO:0000256" key="3">
    <source>
        <dbReference type="ARBA" id="ARBA00048462"/>
    </source>
</evidence>
<dbReference type="RefSeq" id="WP_196147841.1">
    <property type="nucleotide sequence ID" value="NZ_JADMLG010000002.1"/>
</dbReference>
<evidence type="ECO:0000259" key="6">
    <source>
        <dbReference type="SMART" id="SM00827"/>
    </source>
</evidence>
<dbReference type="InterPro" id="IPR024925">
    <property type="entry name" value="Malonyl_CoA-ACP_transAc"/>
</dbReference>
<sequence length="322" mass="34027">MKTTSYLFPGQGSQRVGMGRDLCDAYPEVVAPLFRTADEIVGFELSRLCWEGPEERLEQTDITQPAVFITSLAAYRVLAEKLPQPLVVAGHSLGEYTALVAAGVLDWTDALALVRRRGVLMAEVNASTPGAMAAALGLPGTEVERLCAEVRADTGAVVEPANYNSADQTVVSGAVAGVAAFTARVEALGRAEVKVKRIKVGAPFHSSMMAPVEAEFAADLARVRFADPVLPVIANVTARPVWTGEQARAALRRQLAGAVRWSETMATVVDFGPDAFVEVGPGRVLSGLCKRAHPEIPSYSAADARRIAATVAAASESVDRVA</sequence>
<dbReference type="SMART" id="SM00827">
    <property type="entry name" value="PKS_AT"/>
    <property type="match status" value="1"/>
</dbReference>
<dbReference type="GO" id="GO:0004314">
    <property type="term" value="F:[acyl-carrier-protein] S-malonyltransferase activity"/>
    <property type="evidence" value="ECO:0007669"/>
    <property type="project" value="UniProtKB-EC"/>
</dbReference>
<dbReference type="InterPro" id="IPR050858">
    <property type="entry name" value="Mal-CoA-ACP_Trans/PKS_FabD"/>
</dbReference>
<organism evidence="7 8">
    <name type="scientific">Nocardia bovistercoris</name>
    <dbReference type="NCBI Taxonomy" id="2785916"/>
    <lineage>
        <taxon>Bacteria</taxon>
        <taxon>Bacillati</taxon>
        <taxon>Actinomycetota</taxon>
        <taxon>Actinomycetes</taxon>
        <taxon>Mycobacteriales</taxon>
        <taxon>Nocardiaceae</taxon>
        <taxon>Nocardia</taxon>
    </lineage>
</organism>
<evidence type="ECO:0000313" key="7">
    <source>
        <dbReference type="EMBL" id="MBH0775471.1"/>
    </source>
</evidence>
<evidence type="ECO:0000256" key="1">
    <source>
        <dbReference type="ARBA" id="ARBA00022679"/>
    </source>
</evidence>
<dbReference type="GO" id="GO:0005829">
    <property type="term" value="C:cytosol"/>
    <property type="evidence" value="ECO:0007669"/>
    <property type="project" value="TreeGrafter"/>
</dbReference>
<evidence type="ECO:0000256" key="2">
    <source>
        <dbReference type="ARBA" id="ARBA00023315"/>
    </source>
</evidence>
<dbReference type="PIRSF" id="PIRSF000446">
    <property type="entry name" value="Mct"/>
    <property type="match status" value="1"/>
</dbReference>
<dbReference type="InterPro" id="IPR014043">
    <property type="entry name" value="Acyl_transferase_dom"/>
</dbReference>
<comment type="caution">
    <text evidence="7">The sequence shown here is derived from an EMBL/GenBank/DDBJ whole genome shotgun (WGS) entry which is preliminary data.</text>
</comment>
<feature type="active site" evidence="5">
    <location>
        <position position="92"/>
    </location>
</feature>